<feature type="non-terminal residue" evidence="1">
    <location>
        <position position="1"/>
    </location>
</feature>
<sequence length="115" mass="13524">FDTSLDCPPIKFSLLFSMSAYMLSLAFHPHAKIPLEKLMLSDEQRHAIQEIYESEQELSLKYFSADESQDQVQELLASNQLDLLSRKQLENRWNVQWSTSWPSGGRICRRTLFQW</sequence>
<dbReference type="Proteomes" id="UP001215598">
    <property type="component" value="Unassembled WGS sequence"/>
</dbReference>
<dbReference type="AlphaFoldDB" id="A0AAD7J2V0"/>
<feature type="non-terminal residue" evidence="1">
    <location>
        <position position="115"/>
    </location>
</feature>
<organism evidence="1 2">
    <name type="scientific">Mycena metata</name>
    <dbReference type="NCBI Taxonomy" id="1033252"/>
    <lineage>
        <taxon>Eukaryota</taxon>
        <taxon>Fungi</taxon>
        <taxon>Dikarya</taxon>
        <taxon>Basidiomycota</taxon>
        <taxon>Agaricomycotina</taxon>
        <taxon>Agaricomycetes</taxon>
        <taxon>Agaricomycetidae</taxon>
        <taxon>Agaricales</taxon>
        <taxon>Marasmiineae</taxon>
        <taxon>Mycenaceae</taxon>
        <taxon>Mycena</taxon>
    </lineage>
</organism>
<keyword evidence="2" id="KW-1185">Reference proteome</keyword>
<reference evidence="1" key="1">
    <citation type="submission" date="2023-03" db="EMBL/GenBank/DDBJ databases">
        <title>Massive genome expansion in bonnet fungi (Mycena s.s.) driven by repeated elements and novel gene families across ecological guilds.</title>
        <authorList>
            <consortium name="Lawrence Berkeley National Laboratory"/>
            <person name="Harder C.B."/>
            <person name="Miyauchi S."/>
            <person name="Viragh M."/>
            <person name="Kuo A."/>
            <person name="Thoen E."/>
            <person name="Andreopoulos B."/>
            <person name="Lu D."/>
            <person name="Skrede I."/>
            <person name="Drula E."/>
            <person name="Henrissat B."/>
            <person name="Morin E."/>
            <person name="Kohler A."/>
            <person name="Barry K."/>
            <person name="LaButti K."/>
            <person name="Morin E."/>
            <person name="Salamov A."/>
            <person name="Lipzen A."/>
            <person name="Mereny Z."/>
            <person name="Hegedus B."/>
            <person name="Baldrian P."/>
            <person name="Stursova M."/>
            <person name="Weitz H."/>
            <person name="Taylor A."/>
            <person name="Grigoriev I.V."/>
            <person name="Nagy L.G."/>
            <person name="Martin F."/>
            <person name="Kauserud H."/>
        </authorList>
    </citation>
    <scope>NUCLEOTIDE SEQUENCE</scope>
    <source>
        <strain evidence="1">CBHHK182m</strain>
    </source>
</reference>
<evidence type="ECO:0000313" key="2">
    <source>
        <dbReference type="Proteomes" id="UP001215598"/>
    </source>
</evidence>
<protein>
    <submittedName>
        <fullName evidence="1">Uncharacterized protein</fullName>
    </submittedName>
</protein>
<accession>A0AAD7J2V0</accession>
<proteinExistence type="predicted"/>
<gene>
    <name evidence="1" type="ORF">B0H16DRAFT_1231928</name>
</gene>
<name>A0AAD7J2V0_9AGAR</name>
<comment type="caution">
    <text evidence="1">The sequence shown here is derived from an EMBL/GenBank/DDBJ whole genome shotgun (WGS) entry which is preliminary data.</text>
</comment>
<evidence type="ECO:0000313" key="1">
    <source>
        <dbReference type="EMBL" id="KAJ7754870.1"/>
    </source>
</evidence>
<dbReference type="EMBL" id="JARKIB010000051">
    <property type="protein sequence ID" value="KAJ7754870.1"/>
    <property type="molecule type" value="Genomic_DNA"/>
</dbReference>